<keyword evidence="2" id="KW-1185">Reference proteome</keyword>
<sequence length="101" mass="10687">MIVHPGNRTLRLKGHTLLLLLAALEKGKNSDRNETSDEDASQGLGLESVGPVVSQLNDLAISANSAVVAPPLNSTQCSTPSDPVPDIDKKIRALKTKVHVL</sequence>
<evidence type="ECO:0000313" key="2">
    <source>
        <dbReference type="Proteomes" id="UP001060215"/>
    </source>
</evidence>
<name>A0ACC0GV32_9ERIC</name>
<organism evidence="1 2">
    <name type="scientific">Camellia lanceoleosa</name>
    <dbReference type="NCBI Taxonomy" id="1840588"/>
    <lineage>
        <taxon>Eukaryota</taxon>
        <taxon>Viridiplantae</taxon>
        <taxon>Streptophyta</taxon>
        <taxon>Embryophyta</taxon>
        <taxon>Tracheophyta</taxon>
        <taxon>Spermatophyta</taxon>
        <taxon>Magnoliopsida</taxon>
        <taxon>eudicotyledons</taxon>
        <taxon>Gunneridae</taxon>
        <taxon>Pentapetalae</taxon>
        <taxon>asterids</taxon>
        <taxon>Ericales</taxon>
        <taxon>Theaceae</taxon>
        <taxon>Camellia</taxon>
    </lineage>
</organism>
<proteinExistence type="predicted"/>
<comment type="caution">
    <text evidence="1">The sequence shown here is derived from an EMBL/GenBank/DDBJ whole genome shotgun (WGS) entry which is preliminary data.</text>
</comment>
<dbReference type="EMBL" id="CM045766">
    <property type="protein sequence ID" value="KAI8004463.1"/>
    <property type="molecule type" value="Genomic_DNA"/>
</dbReference>
<evidence type="ECO:0000313" key="1">
    <source>
        <dbReference type="EMBL" id="KAI8004463.1"/>
    </source>
</evidence>
<accession>A0ACC0GV32</accession>
<reference evidence="1 2" key="1">
    <citation type="journal article" date="2022" name="Plant J.">
        <title>Chromosome-level genome of Camellia lanceoleosa provides a valuable resource for understanding genome evolution and self-incompatibility.</title>
        <authorList>
            <person name="Gong W."/>
            <person name="Xiao S."/>
            <person name="Wang L."/>
            <person name="Liao Z."/>
            <person name="Chang Y."/>
            <person name="Mo W."/>
            <person name="Hu G."/>
            <person name="Li W."/>
            <person name="Zhao G."/>
            <person name="Zhu H."/>
            <person name="Hu X."/>
            <person name="Ji K."/>
            <person name="Xiang X."/>
            <person name="Song Q."/>
            <person name="Yuan D."/>
            <person name="Jin S."/>
            <person name="Zhang L."/>
        </authorList>
    </citation>
    <scope>NUCLEOTIDE SEQUENCE [LARGE SCALE GENOMIC DNA]</scope>
    <source>
        <strain evidence="1">SQ_2022a</strain>
    </source>
</reference>
<gene>
    <name evidence="1" type="ORF">LOK49_LG08G00047</name>
</gene>
<protein>
    <submittedName>
        <fullName evidence="1">Uncharacterized protein</fullName>
    </submittedName>
</protein>
<dbReference type="Proteomes" id="UP001060215">
    <property type="component" value="Chromosome 9"/>
</dbReference>